<keyword evidence="17" id="KW-1185">Reference proteome</keyword>
<keyword evidence="8 12" id="KW-0067">ATP-binding</keyword>
<dbReference type="InterPro" id="IPR017441">
    <property type="entry name" value="Protein_kinase_ATP_BS"/>
</dbReference>
<dbReference type="FunFam" id="1.10.510.10:FF:000161">
    <property type="entry name" value="Wall-associated receptor kinase-like 20"/>
    <property type="match status" value="1"/>
</dbReference>
<dbReference type="InterPro" id="IPR000719">
    <property type="entry name" value="Prot_kinase_dom"/>
</dbReference>
<dbReference type="EMBL" id="AYRZ02000011">
    <property type="protein sequence ID" value="PHT67306.1"/>
    <property type="molecule type" value="Genomic_DNA"/>
</dbReference>
<feature type="domain" description="Protein kinase" evidence="15">
    <location>
        <begin position="323"/>
        <end position="608"/>
    </location>
</feature>
<keyword evidence="7" id="KW-0418">Kinase</keyword>
<feature type="binding site" evidence="12">
    <location>
        <position position="355"/>
    </location>
    <ligand>
        <name>ATP</name>
        <dbReference type="ChEBI" id="CHEBI:30616"/>
    </ligand>
</feature>
<dbReference type="OMA" id="IKNMKFP"/>
<keyword evidence="6 12" id="KW-0547">Nucleotide-binding</keyword>
<feature type="transmembrane region" description="Helical" evidence="13">
    <location>
        <begin position="250"/>
        <end position="273"/>
    </location>
</feature>
<evidence type="ECO:0000313" key="16">
    <source>
        <dbReference type="EMBL" id="PHT67306.1"/>
    </source>
</evidence>
<proteinExistence type="predicted"/>
<feature type="signal peptide" evidence="14">
    <location>
        <begin position="1"/>
        <end position="22"/>
    </location>
</feature>
<evidence type="ECO:0000256" key="7">
    <source>
        <dbReference type="ARBA" id="ARBA00022777"/>
    </source>
</evidence>
<dbReference type="InterPro" id="IPR011009">
    <property type="entry name" value="Kinase-like_dom_sf"/>
</dbReference>
<dbReference type="Gramene" id="PHT67306">
    <property type="protein sequence ID" value="PHT67306"/>
    <property type="gene ID" value="T459_26793"/>
</dbReference>
<evidence type="ECO:0000256" key="11">
    <source>
        <dbReference type="ARBA" id="ARBA00023180"/>
    </source>
</evidence>
<feature type="chain" id="PRO_5013908421" description="Protein kinase domain-containing protein" evidence="14">
    <location>
        <begin position="23"/>
        <end position="656"/>
    </location>
</feature>
<evidence type="ECO:0000256" key="4">
    <source>
        <dbReference type="ARBA" id="ARBA00022692"/>
    </source>
</evidence>
<keyword evidence="11" id="KW-0325">Glycoprotein</keyword>
<evidence type="ECO:0000313" key="17">
    <source>
        <dbReference type="Proteomes" id="UP000222542"/>
    </source>
</evidence>
<dbReference type="GO" id="GO:0005524">
    <property type="term" value="F:ATP binding"/>
    <property type="evidence" value="ECO:0007669"/>
    <property type="project" value="UniProtKB-UniRule"/>
</dbReference>
<dbReference type="GO" id="GO:0004674">
    <property type="term" value="F:protein serine/threonine kinase activity"/>
    <property type="evidence" value="ECO:0007669"/>
    <property type="project" value="UniProtKB-KW"/>
</dbReference>
<comment type="caution">
    <text evidence="16">The sequence shown here is derived from an EMBL/GenBank/DDBJ whole genome shotgun (WGS) entry which is preliminary data.</text>
</comment>
<gene>
    <name evidence="16" type="ORF">T459_26793</name>
</gene>
<protein>
    <recommendedName>
        <fullName evidence="15">Protein kinase domain-containing protein</fullName>
    </recommendedName>
</protein>
<dbReference type="Gene3D" id="3.30.200.20">
    <property type="entry name" value="Phosphorylase Kinase, domain 1"/>
    <property type="match status" value="1"/>
</dbReference>
<evidence type="ECO:0000256" key="8">
    <source>
        <dbReference type="ARBA" id="ARBA00022840"/>
    </source>
</evidence>
<dbReference type="AlphaFoldDB" id="A0A2G2YC38"/>
<evidence type="ECO:0000256" key="5">
    <source>
        <dbReference type="ARBA" id="ARBA00022729"/>
    </source>
</evidence>
<keyword evidence="2" id="KW-0723">Serine/threonine-protein kinase</keyword>
<keyword evidence="5 14" id="KW-0732">Signal</keyword>
<dbReference type="PANTHER" id="PTHR46008:SF12">
    <property type="entry name" value="LEAF RUST 10 DISEASE-RESISTANCE LOCUS RECEPTOR-LIKE PROTEIN KINASE-LIKE 1.1"/>
    <property type="match status" value="1"/>
</dbReference>
<evidence type="ECO:0000256" key="9">
    <source>
        <dbReference type="ARBA" id="ARBA00022989"/>
    </source>
</evidence>
<dbReference type="SUPFAM" id="SSF56112">
    <property type="entry name" value="Protein kinase-like (PK-like)"/>
    <property type="match status" value="1"/>
</dbReference>
<dbReference type="PROSITE" id="PS00107">
    <property type="entry name" value="PROTEIN_KINASE_ATP"/>
    <property type="match status" value="1"/>
</dbReference>
<comment type="subcellular location">
    <subcellularLocation>
        <location evidence="1">Membrane</location>
        <topology evidence="1">Single-pass membrane protein</topology>
    </subcellularLocation>
</comment>
<dbReference type="InterPro" id="IPR008271">
    <property type="entry name" value="Ser/Thr_kinase_AS"/>
</dbReference>
<evidence type="ECO:0000256" key="3">
    <source>
        <dbReference type="ARBA" id="ARBA00022679"/>
    </source>
</evidence>
<dbReference type="GO" id="GO:0005886">
    <property type="term" value="C:plasma membrane"/>
    <property type="evidence" value="ECO:0007669"/>
    <property type="project" value="UniProtKB-ARBA"/>
</dbReference>
<name>A0A2G2YC38_CAPAN</name>
<keyword evidence="10 13" id="KW-0472">Membrane</keyword>
<dbReference type="Gene3D" id="1.10.510.10">
    <property type="entry name" value="Transferase(Phosphotransferase) domain 1"/>
    <property type="match status" value="1"/>
</dbReference>
<evidence type="ECO:0000256" key="10">
    <source>
        <dbReference type="ARBA" id="ARBA00023136"/>
    </source>
</evidence>
<evidence type="ECO:0000256" key="6">
    <source>
        <dbReference type="ARBA" id="ARBA00022741"/>
    </source>
</evidence>
<keyword evidence="3" id="KW-0808">Transferase</keyword>
<sequence>MALASFSFICFLLSLLLILVQAKGRNDSTCLKSFSCGNFTNLSFPFSLSAQPECGILRMSGCDDKPFPKIRLLPGRDWYYALQQHDSSVWLGDQKLKTTLTQHKCQAFNKNFSLPNSPSISFNMININNFIKCSSTQKKNDRFAGYNMYNGCEGFSIYYKLTRDDDKNIEAHNLPTNCSLIKLPIHANDGDLFNRLGPEFLVEWKLSDACSKCHHDGGRCQTDKTNKFYCNIGTKTPTSRTDHRTETKKMILGTVFGGVGSVIITSLVVYFIWHYKKRKISSPHFLSTRRLSDVFNHDVEGGSIYFGVPVFCYSELEEATNEFSSCRILGDGGYGTVYYGDKLRKLKDGREVAVKRLYEHNCKRMQQFVNEIEILTRLRHINLVTLYGCNSRRSRELLLVYEYIPNGTLADHLHGDRAKERSLTWPIRMNIAIETAGALAYLHASDVIHCDVKTNNILLDHNFSVKVADFGISRLFPNDVSHISTTPRGTAGYIDPKYHDCYQLTSKSDVYSFGVVLIELISSMPAVDMNRHSQEINLSNFAINKIINSSFHELIDPSLGFDSDAKIWEMSTSVAELAFLCLKTDRNMRPSMVEVLDTLKEIQTSEFNTEKRAKIVAAPSFPESEETLLLRKAKSLPSPNSLTGKWITSSDIASTK</sequence>
<dbReference type="PANTHER" id="PTHR46008">
    <property type="entry name" value="LEAF RUST 10 DISEASE-RESISTANCE LOCUS RECEPTOR-LIKE PROTEIN KINASE-LIKE 1.4"/>
    <property type="match status" value="1"/>
</dbReference>
<dbReference type="Pfam" id="PF00069">
    <property type="entry name" value="Pkinase"/>
    <property type="match status" value="1"/>
</dbReference>
<keyword evidence="4 13" id="KW-0812">Transmembrane</keyword>
<evidence type="ECO:0000256" key="1">
    <source>
        <dbReference type="ARBA" id="ARBA00004167"/>
    </source>
</evidence>
<dbReference type="SMART" id="SM00220">
    <property type="entry name" value="S_TKc"/>
    <property type="match status" value="1"/>
</dbReference>
<reference evidence="16 17" key="2">
    <citation type="journal article" date="2017" name="Genome Biol.">
        <title>New reference genome sequences of hot pepper reveal the massive evolution of plant disease-resistance genes by retroduplication.</title>
        <authorList>
            <person name="Kim S."/>
            <person name="Park J."/>
            <person name="Yeom S.I."/>
            <person name="Kim Y.M."/>
            <person name="Seo E."/>
            <person name="Kim K.T."/>
            <person name="Kim M.S."/>
            <person name="Lee J.M."/>
            <person name="Cheong K."/>
            <person name="Shin H.S."/>
            <person name="Kim S.B."/>
            <person name="Han K."/>
            <person name="Lee J."/>
            <person name="Park M."/>
            <person name="Lee H.A."/>
            <person name="Lee H.Y."/>
            <person name="Lee Y."/>
            <person name="Oh S."/>
            <person name="Lee J.H."/>
            <person name="Choi E."/>
            <person name="Choi E."/>
            <person name="Lee S.E."/>
            <person name="Jeon J."/>
            <person name="Kim H."/>
            <person name="Choi G."/>
            <person name="Song H."/>
            <person name="Lee J."/>
            <person name="Lee S.C."/>
            <person name="Kwon J.K."/>
            <person name="Lee H.Y."/>
            <person name="Koo N."/>
            <person name="Hong Y."/>
            <person name="Kim R.W."/>
            <person name="Kang W.H."/>
            <person name="Huh J.H."/>
            <person name="Kang B.C."/>
            <person name="Yang T.J."/>
            <person name="Lee Y.H."/>
            <person name="Bennetzen J.L."/>
            <person name="Choi D."/>
        </authorList>
    </citation>
    <scope>NUCLEOTIDE SEQUENCE [LARGE SCALE GENOMIC DNA]</scope>
    <source>
        <strain evidence="17">cv. CM334</strain>
    </source>
</reference>
<evidence type="ECO:0000256" key="12">
    <source>
        <dbReference type="PROSITE-ProRule" id="PRU10141"/>
    </source>
</evidence>
<dbReference type="STRING" id="4072.A0A2G2YC38"/>
<evidence type="ECO:0000256" key="13">
    <source>
        <dbReference type="SAM" id="Phobius"/>
    </source>
</evidence>
<organism evidence="16 17">
    <name type="scientific">Capsicum annuum</name>
    <name type="common">Capsicum pepper</name>
    <dbReference type="NCBI Taxonomy" id="4072"/>
    <lineage>
        <taxon>Eukaryota</taxon>
        <taxon>Viridiplantae</taxon>
        <taxon>Streptophyta</taxon>
        <taxon>Embryophyta</taxon>
        <taxon>Tracheophyta</taxon>
        <taxon>Spermatophyta</taxon>
        <taxon>Magnoliopsida</taxon>
        <taxon>eudicotyledons</taxon>
        <taxon>Gunneridae</taxon>
        <taxon>Pentapetalae</taxon>
        <taxon>asterids</taxon>
        <taxon>lamiids</taxon>
        <taxon>Solanales</taxon>
        <taxon>Solanaceae</taxon>
        <taxon>Solanoideae</taxon>
        <taxon>Capsiceae</taxon>
        <taxon>Capsicum</taxon>
    </lineage>
</organism>
<evidence type="ECO:0000259" key="15">
    <source>
        <dbReference type="PROSITE" id="PS50011"/>
    </source>
</evidence>
<dbReference type="PROSITE" id="PS50011">
    <property type="entry name" value="PROTEIN_KINASE_DOM"/>
    <property type="match status" value="1"/>
</dbReference>
<reference evidence="16 17" key="1">
    <citation type="journal article" date="2014" name="Nat. Genet.">
        <title>Genome sequence of the hot pepper provides insights into the evolution of pungency in Capsicum species.</title>
        <authorList>
            <person name="Kim S."/>
            <person name="Park M."/>
            <person name="Yeom S.I."/>
            <person name="Kim Y.M."/>
            <person name="Lee J.M."/>
            <person name="Lee H.A."/>
            <person name="Seo E."/>
            <person name="Choi J."/>
            <person name="Cheong K."/>
            <person name="Kim K.T."/>
            <person name="Jung K."/>
            <person name="Lee G.W."/>
            <person name="Oh S.K."/>
            <person name="Bae C."/>
            <person name="Kim S.B."/>
            <person name="Lee H.Y."/>
            <person name="Kim S.Y."/>
            <person name="Kim M.S."/>
            <person name="Kang B.C."/>
            <person name="Jo Y.D."/>
            <person name="Yang H.B."/>
            <person name="Jeong H.J."/>
            <person name="Kang W.H."/>
            <person name="Kwon J.K."/>
            <person name="Shin C."/>
            <person name="Lim J.Y."/>
            <person name="Park J.H."/>
            <person name="Huh J.H."/>
            <person name="Kim J.S."/>
            <person name="Kim B.D."/>
            <person name="Cohen O."/>
            <person name="Paran I."/>
            <person name="Suh M.C."/>
            <person name="Lee S.B."/>
            <person name="Kim Y.K."/>
            <person name="Shin Y."/>
            <person name="Noh S.J."/>
            <person name="Park J."/>
            <person name="Seo Y.S."/>
            <person name="Kwon S.Y."/>
            <person name="Kim H.A."/>
            <person name="Park J.M."/>
            <person name="Kim H.J."/>
            <person name="Choi S.B."/>
            <person name="Bosland P.W."/>
            <person name="Reeves G."/>
            <person name="Jo S.H."/>
            <person name="Lee B.W."/>
            <person name="Cho H.T."/>
            <person name="Choi H.S."/>
            <person name="Lee M.S."/>
            <person name="Yu Y."/>
            <person name="Do Choi Y."/>
            <person name="Park B.S."/>
            <person name="van Deynze A."/>
            <person name="Ashrafi H."/>
            <person name="Hill T."/>
            <person name="Kim W.T."/>
            <person name="Pai H.S."/>
            <person name="Ahn H.K."/>
            <person name="Yeam I."/>
            <person name="Giovannoni J.J."/>
            <person name="Rose J.K."/>
            <person name="Sorensen I."/>
            <person name="Lee S.J."/>
            <person name="Kim R.W."/>
            <person name="Choi I.Y."/>
            <person name="Choi B.S."/>
            <person name="Lim J.S."/>
            <person name="Lee Y.H."/>
            <person name="Choi D."/>
        </authorList>
    </citation>
    <scope>NUCLEOTIDE SEQUENCE [LARGE SCALE GENOMIC DNA]</scope>
    <source>
        <strain evidence="17">cv. CM334</strain>
    </source>
</reference>
<keyword evidence="9 13" id="KW-1133">Transmembrane helix</keyword>
<dbReference type="Proteomes" id="UP000222542">
    <property type="component" value="Unassembled WGS sequence"/>
</dbReference>
<dbReference type="PROSITE" id="PS00108">
    <property type="entry name" value="PROTEIN_KINASE_ST"/>
    <property type="match status" value="1"/>
</dbReference>
<evidence type="ECO:0000256" key="2">
    <source>
        <dbReference type="ARBA" id="ARBA00022527"/>
    </source>
</evidence>
<evidence type="ECO:0000256" key="14">
    <source>
        <dbReference type="SAM" id="SignalP"/>
    </source>
</evidence>
<accession>A0A2G2YC38</accession>